<comment type="caution">
    <text evidence="2">The sequence shown here is derived from an EMBL/GenBank/DDBJ whole genome shotgun (WGS) entry which is preliminary data.</text>
</comment>
<dbReference type="EMBL" id="SDDZ01000004">
    <property type="protein sequence ID" value="RXJ50114.1"/>
    <property type="molecule type" value="Genomic_DNA"/>
</dbReference>
<dbReference type="AlphaFoldDB" id="A0A4Q0XFU8"/>
<evidence type="ECO:0000313" key="3">
    <source>
        <dbReference type="Proteomes" id="UP000289792"/>
    </source>
</evidence>
<keyword evidence="1" id="KW-0472">Membrane</keyword>
<evidence type="ECO:0000256" key="1">
    <source>
        <dbReference type="SAM" id="Phobius"/>
    </source>
</evidence>
<gene>
    <name evidence="2" type="ORF">ESZ48_08990</name>
</gene>
<keyword evidence="3" id="KW-1185">Reference proteome</keyword>
<keyword evidence="1" id="KW-0812">Transmembrane</keyword>
<organism evidence="2 3">
    <name type="scientific">Gelidibacter gilvus</name>
    <dbReference type="NCBI Taxonomy" id="59602"/>
    <lineage>
        <taxon>Bacteria</taxon>
        <taxon>Pseudomonadati</taxon>
        <taxon>Bacteroidota</taxon>
        <taxon>Flavobacteriia</taxon>
        <taxon>Flavobacteriales</taxon>
        <taxon>Flavobacteriaceae</taxon>
        <taxon>Gelidibacter</taxon>
    </lineage>
</organism>
<name>A0A4Q0XFU8_9FLAO</name>
<proteinExistence type="predicted"/>
<feature type="transmembrane region" description="Helical" evidence="1">
    <location>
        <begin position="81"/>
        <end position="103"/>
    </location>
</feature>
<evidence type="ECO:0000313" key="2">
    <source>
        <dbReference type="EMBL" id="RXJ50114.1"/>
    </source>
</evidence>
<dbReference type="RefSeq" id="WP_129017033.1">
    <property type="nucleotide sequence ID" value="NZ_SDDZ01000004.1"/>
</dbReference>
<dbReference type="OrthoDB" id="981524at2"/>
<reference evidence="2 3" key="1">
    <citation type="submission" date="2019-01" db="EMBL/GenBank/DDBJ databases">
        <title>Genome sequence of the Antarctic species Gelidibacter gilvus ACAM 158(T).</title>
        <authorList>
            <person name="Bowman J.P."/>
        </authorList>
    </citation>
    <scope>NUCLEOTIDE SEQUENCE [LARGE SCALE GENOMIC DNA]</scope>
    <source>
        <strain evidence="2 3">IC158</strain>
    </source>
</reference>
<sequence length="174" mass="19814">MKKSQLHNIKETGFKTPDAYFDSFDQRLFEKLAVQKDMASIEGTGFKVPENYFENFDTKLQARLKNEEEPKDTVKVIPMRFWRNAGVISGVAAALILMFTIVLKSDAPLSINQVETASIEEYLNDENLNIYDIASLLDEDDLVLDNFVSTTLTEESLENYLLNNTSIEDLIFGK</sequence>
<accession>A0A4Q0XFU8</accession>
<keyword evidence="1" id="KW-1133">Transmembrane helix</keyword>
<dbReference type="Proteomes" id="UP000289792">
    <property type="component" value="Unassembled WGS sequence"/>
</dbReference>
<protein>
    <submittedName>
        <fullName evidence="2">Uncharacterized protein</fullName>
    </submittedName>
</protein>